<dbReference type="AlphaFoldDB" id="A0A517SUF7"/>
<proteinExistence type="predicted"/>
<dbReference type="SUPFAM" id="SSF53649">
    <property type="entry name" value="Alkaline phosphatase-like"/>
    <property type="match status" value="1"/>
</dbReference>
<dbReference type="InterPro" id="IPR010869">
    <property type="entry name" value="DUF1501"/>
</dbReference>
<reference evidence="2 3" key="1">
    <citation type="submission" date="2019-02" db="EMBL/GenBank/DDBJ databases">
        <title>Deep-cultivation of Planctomycetes and their phenomic and genomic characterization uncovers novel biology.</title>
        <authorList>
            <person name="Wiegand S."/>
            <person name="Jogler M."/>
            <person name="Boedeker C."/>
            <person name="Pinto D."/>
            <person name="Vollmers J."/>
            <person name="Rivas-Marin E."/>
            <person name="Kohn T."/>
            <person name="Peeters S.H."/>
            <person name="Heuer A."/>
            <person name="Rast P."/>
            <person name="Oberbeckmann S."/>
            <person name="Bunk B."/>
            <person name="Jeske O."/>
            <person name="Meyerdierks A."/>
            <person name="Storesund J.E."/>
            <person name="Kallscheuer N."/>
            <person name="Luecker S."/>
            <person name="Lage O.M."/>
            <person name="Pohl T."/>
            <person name="Merkel B.J."/>
            <person name="Hornburger P."/>
            <person name="Mueller R.-W."/>
            <person name="Bruemmer F."/>
            <person name="Labrenz M."/>
            <person name="Spormann A.M."/>
            <person name="Op den Camp H."/>
            <person name="Overmann J."/>
            <person name="Amann R."/>
            <person name="Jetten M.S.M."/>
            <person name="Mascher T."/>
            <person name="Medema M.H."/>
            <person name="Devos D.P."/>
            <person name="Kaster A.-K."/>
            <person name="Ovreas L."/>
            <person name="Rohde M."/>
            <person name="Galperin M.Y."/>
            <person name="Jogler C."/>
        </authorList>
    </citation>
    <scope>NUCLEOTIDE SEQUENCE [LARGE SCALE GENOMIC DNA]</scope>
    <source>
        <strain evidence="2 3">SV_7m_r</strain>
    </source>
</reference>
<keyword evidence="1" id="KW-0732">Signal</keyword>
<sequence precursor="true">MNRRKFIYSVGMAGMSLPALNAVSAAEHAPKAKSVINLFLSGGLSQYDSFNMEVDQSVIANSKIIKSNVDGVRVSHYFPTLAKQMDQLLVINSMRSNQGAHPAGIYKMMTSYDPRSSVTHPQLGAWVNKRLTTDQDSLPNFVSIGKGSAGTAGFLPGQWAALPVMNTRTGIDFVQRNAAVSEGKFKNRLDILDSLNQSFEQDYSNKATRAYVDTYQGSLKFMNSNDIDAFELENEEESIVRLYDKQEFSRSCLLAGRLVERGVRFVKVELGGWDYHDNLYGKFASNAAKLDKGLSSLLTHLSQKGLLETTLVVVSTEFGRKPEVNPNKGRDHHPDGFTCLMAGAGVKAGQVYGTTTKDGQSAADDALDVTDFNATIAWRLGIDPGYEEKSASGQPFTLANKGEARKELFA</sequence>
<evidence type="ECO:0008006" key="4">
    <source>
        <dbReference type="Google" id="ProtNLM"/>
    </source>
</evidence>
<gene>
    <name evidence="2" type="ORF">SV7mr_22420</name>
</gene>
<keyword evidence="3" id="KW-1185">Reference proteome</keyword>
<evidence type="ECO:0000313" key="2">
    <source>
        <dbReference type="EMBL" id="QDT59733.1"/>
    </source>
</evidence>
<dbReference type="Proteomes" id="UP000315003">
    <property type="component" value="Chromosome"/>
</dbReference>
<dbReference type="OrthoDB" id="127333at2"/>
<dbReference type="EMBL" id="CP036272">
    <property type="protein sequence ID" value="QDT59733.1"/>
    <property type="molecule type" value="Genomic_DNA"/>
</dbReference>
<dbReference type="InterPro" id="IPR017850">
    <property type="entry name" value="Alkaline_phosphatase_core_sf"/>
</dbReference>
<dbReference type="PANTHER" id="PTHR43737">
    <property type="entry name" value="BLL7424 PROTEIN"/>
    <property type="match status" value="1"/>
</dbReference>
<dbReference type="PANTHER" id="PTHR43737:SF1">
    <property type="entry name" value="DUF1501 DOMAIN-CONTAINING PROTEIN"/>
    <property type="match status" value="1"/>
</dbReference>
<dbReference type="RefSeq" id="WP_145271802.1">
    <property type="nucleotide sequence ID" value="NZ_CP036272.1"/>
</dbReference>
<accession>A0A517SUF7</accession>
<dbReference type="Gene3D" id="3.40.720.10">
    <property type="entry name" value="Alkaline Phosphatase, subunit A"/>
    <property type="match status" value="1"/>
</dbReference>
<dbReference type="Pfam" id="PF07394">
    <property type="entry name" value="DUF1501"/>
    <property type="match status" value="1"/>
</dbReference>
<feature type="chain" id="PRO_5021724251" description="Sulfatase" evidence="1">
    <location>
        <begin position="22"/>
        <end position="410"/>
    </location>
</feature>
<feature type="signal peptide" evidence="1">
    <location>
        <begin position="1"/>
        <end position="21"/>
    </location>
</feature>
<protein>
    <recommendedName>
        <fullName evidence="4">Sulfatase</fullName>
    </recommendedName>
</protein>
<evidence type="ECO:0000256" key="1">
    <source>
        <dbReference type="SAM" id="SignalP"/>
    </source>
</evidence>
<evidence type="ECO:0000313" key="3">
    <source>
        <dbReference type="Proteomes" id="UP000315003"/>
    </source>
</evidence>
<organism evidence="2 3">
    <name type="scientific">Stieleria bergensis</name>
    <dbReference type="NCBI Taxonomy" id="2528025"/>
    <lineage>
        <taxon>Bacteria</taxon>
        <taxon>Pseudomonadati</taxon>
        <taxon>Planctomycetota</taxon>
        <taxon>Planctomycetia</taxon>
        <taxon>Pirellulales</taxon>
        <taxon>Pirellulaceae</taxon>
        <taxon>Stieleria</taxon>
    </lineage>
</organism>
<name>A0A517SUF7_9BACT</name>